<sequence length="127" mass="14865">MLKIKLEDFIKILSSDVLKSNSCIEMNFCIDNAVEYEDCWMGKMLDNDNINKEIYWYGLVEDGSQSYNYACLEEILNAKVFNNKSICDIWERVTWYSLDGCSIEEMLPYYIDDDLERPIVSAPKSIK</sequence>
<reference evidence="1 2" key="1">
    <citation type="submission" date="2021-06" db="EMBL/GenBank/DDBJ databases">
        <authorList>
            <person name="Sun Q."/>
            <person name="Li D."/>
        </authorList>
    </citation>
    <scope>NUCLEOTIDE SEQUENCE [LARGE SCALE GENOMIC DNA]</scope>
    <source>
        <strain evidence="1 2">MSJ-5</strain>
    </source>
</reference>
<dbReference type="RefSeq" id="WP_216417103.1">
    <property type="nucleotide sequence ID" value="NZ_JAHLQK010000004.1"/>
</dbReference>
<accession>A0ABS6G2Y4</accession>
<evidence type="ECO:0000313" key="1">
    <source>
        <dbReference type="EMBL" id="MBU5676837.1"/>
    </source>
</evidence>
<evidence type="ECO:0000313" key="2">
    <source>
        <dbReference type="Proteomes" id="UP000779508"/>
    </source>
</evidence>
<gene>
    <name evidence="1" type="ORF">KQI88_10445</name>
</gene>
<protein>
    <submittedName>
        <fullName evidence="1">Uncharacterized protein</fullName>
    </submittedName>
</protein>
<name>A0ABS6G2Y4_9FIRM</name>
<proteinExistence type="predicted"/>
<organism evidence="1 2">
    <name type="scientific">Alkaliphilus flagellatus</name>
    <dbReference type="NCBI Taxonomy" id="2841507"/>
    <lineage>
        <taxon>Bacteria</taxon>
        <taxon>Bacillati</taxon>
        <taxon>Bacillota</taxon>
        <taxon>Clostridia</taxon>
        <taxon>Peptostreptococcales</taxon>
        <taxon>Natronincolaceae</taxon>
        <taxon>Alkaliphilus</taxon>
    </lineage>
</organism>
<comment type="caution">
    <text evidence="1">The sequence shown here is derived from an EMBL/GenBank/DDBJ whole genome shotgun (WGS) entry which is preliminary data.</text>
</comment>
<dbReference type="Proteomes" id="UP000779508">
    <property type="component" value="Unassembled WGS sequence"/>
</dbReference>
<keyword evidence="2" id="KW-1185">Reference proteome</keyword>
<dbReference type="EMBL" id="JAHLQK010000004">
    <property type="protein sequence ID" value="MBU5676837.1"/>
    <property type="molecule type" value="Genomic_DNA"/>
</dbReference>